<accession>A0ABQ2FBA5</accession>
<dbReference type="Pfam" id="PF13338">
    <property type="entry name" value="AbiEi_4"/>
    <property type="match status" value="1"/>
</dbReference>
<proteinExistence type="predicted"/>
<protein>
    <recommendedName>
        <fullName evidence="1">AbiEi antitoxin N-terminal domain-containing protein</fullName>
    </recommendedName>
</protein>
<reference evidence="3" key="1">
    <citation type="journal article" date="2019" name="Int. J. Syst. Evol. Microbiol.">
        <title>The Global Catalogue of Microorganisms (GCM) 10K type strain sequencing project: providing services to taxonomists for standard genome sequencing and annotation.</title>
        <authorList>
            <consortium name="The Broad Institute Genomics Platform"/>
            <consortium name="The Broad Institute Genome Sequencing Center for Infectious Disease"/>
            <person name="Wu L."/>
            <person name="Ma J."/>
        </authorList>
    </citation>
    <scope>NUCLEOTIDE SEQUENCE [LARGE SCALE GENOMIC DNA]</scope>
    <source>
        <strain evidence="3">CGMCC 1.5362</strain>
    </source>
</reference>
<dbReference type="Proteomes" id="UP000662111">
    <property type="component" value="Unassembled WGS sequence"/>
</dbReference>
<evidence type="ECO:0000313" key="3">
    <source>
        <dbReference type="Proteomes" id="UP000662111"/>
    </source>
</evidence>
<sequence length="370" mass="39856">MHLVHKVVRPGPIRRAPVAIPAEAVDDDRPSSADGGTLRHMSEGITRLLEAQGGVASAREVLVAGFSRRTVERMVRRGELVRVRRDALVLASVLTGATPWEKRALAARAVGRSLAQSPGAATHALSHESALMVHGLPWFGEDGLVHLVRTDGRRGRRDDTVWVHRPVDARWVGVVDGLRVVSPGLAALQVAATHGVEAGLVAVDGVLHQAGTADLADHTRWDAAAAARMRHEVARALGTVRGAGASAAALVLEHADGRSESAGESRSRWLVHSLGLGPCTPQFEVRDGPLLVGIADLKLDRWPVLVEFDGAGKYTSHESLLAEKDREDRMRTLGYELVRIRWNDLARPQVVRRRLLEAVARAESRATAAG</sequence>
<organism evidence="2 3">
    <name type="scientific">Ornithinimicrobium pekingense</name>
    <dbReference type="NCBI Taxonomy" id="384677"/>
    <lineage>
        <taxon>Bacteria</taxon>
        <taxon>Bacillati</taxon>
        <taxon>Actinomycetota</taxon>
        <taxon>Actinomycetes</taxon>
        <taxon>Micrococcales</taxon>
        <taxon>Ornithinimicrobiaceae</taxon>
        <taxon>Ornithinimicrobium</taxon>
    </lineage>
</organism>
<gene>
    <name evidence="2" type="ORF">GCM10011509_26860</name>
</gene>
<feature type="domain" description="AbiEi antitoxin N-terminal" evidence="1">
    <location>
        <begin position="46"/>
        <end position="85"/>
    </location>
</feature>
<evidence type="ECO:0000259" key="1">
    <source>
        <dbReference type="Pfam" id="PF13338"/>
    </source>
</evidence>
<dbReference type="EMBL" id="BMLB01000006">
    <property type="protein sequence ID" value="GGK76900.1"/>
    <property type="molecule type" value="Genomic_DNA"/>
</dbReference>
<dbReference type="InterPro" id="IPR025159">
    <property type="entry name" value="AbiEi_N"/>
</dbReference>
<evidence type="ECO:0000313" key="2">
    <source>
        <dbReference type="EMBL" id="GGK76900.1"/>
    </source>
</evidence>
<name>A0ABQ2FBA5_9MICO</name>
<comment type="caution">
    <text evidence="2">The sequence shown here is derived from an EMBL/GenBank/DDBJ whole genome shotgun (WGS) entry which is preliminary data.</text>
</comment>
<keyword evidence="3" id="KW-1185">Reference proteome</keyword>